<proteinExistence type="predicted"/>
<protein>
    <submittedName>
        <fullName evidence="2">Uncharacterized protein</fullName>
    </submittedName>
</protein>
<feature type="chain" id="PRO_5031444124" evidence="1">
    <location>
        <begin position="24"/>
        <end position="291"/>
    </location>
</feature>
<evidence type="ECO:0000313" key="2">
    <source>
        <dbReference type="EMBL" id="HGY56192.1"/>
    </source>
</evidence>
<dbReference type="EMBL" id="DRQG01000103">
    <property type="protein sequence ID" value="HGY56192.1"/>
    <property type="molecule type" value="Genomic_DNA"/>
</dbReference>
<comment type="caution">
    <text evidence="2">The sequence shown here is derived from an EMBL/GenBank/DDBJ whole genome shotgun (WGS) entry which is preliminary data.</text>
</comment>
<feature type="signal peptide" evidence="1">
    <location>
        <begin position="1"/>
        <end position="23"/>
    </location>
</feature>
<gene>
    <name evidence="2" type="ORF">ENK44_10845</name>
</gene>
<accession>A0A7V4WW42</accession>
<dbReference type="Proteomes" id="UP000885779">
    <property type="component" value="Unassembled WGS sequence"/>
</dbReference>
<evidence type="ECO:0000256" key="1">
    <source>
        <dbReference type="SAM" id="SignalP"/>
    </source>
</evidence>
<dbReference type="AlphaFoldDB" id="A0A7V4WW42"/>
<organism evidence="2">
    <name type="scientific">Caldithrix abyssi</name>
    <dbReference type="NCBI Taxonomy" id="187145"/>
    <lineage>
        <taxon>Bacteria</taxon>
        <taxon>Pseudomonadati</taxon>
        <taxon>Calditrichota</taxon>
        <taxon>Calditrichia</taxon>
        <taxon>Calditrichales</taxon>
        <taxon>Calditrichaceae</taxon>
        <taxon>Caldithrix</taxon>
    </lineage>
</organism>
<sequence>MAQHIYKICLIFFCITTVSSVVAQRADYLIVENPNALLILNKYEQNSTADFPSFTPFRILEEYTLLSDAVTPALKVRGEGKPLFIVRDEKGKIIGEQAAGYTAVFRKCVPVGDTVRVLRDRSILIYEKYFVKNARRSQFLKKNDILIRLFKYKNVYYVKRINRSPTYGWCRFPKGNGWRKLERQAAGQPLLSEDLRLRIKAFMTRINLTYENYFNYFNKVYHNQIPVPRWEVRETDERMELRFSGLSTGQLRRSTEVLIRNLETLLLGSGYAVYPQENGVLQIRWRKRVQR</sequence>
<keyword evidence="1" id="KW-0732">Signal</keyword>
<reference evidence="2" key="1">
    <citation type="journal article" date="2020" name="mSystems">
        <title>Genome- and Community-Level Interaction Insights into Carbon Utilization and Element Cycling Functions of Hydrothermarchaeota in Hydrothermal Sediment.</title>
        <authorList>
            <person name="Zhou Z."/>
            <person name="Liu Y."/>
            <person name="Xu W."/>
            <person name="Pan J."/>
            <person name="Luo Z.H."/>
            <person name="Li M."/>
        </authorList>
    </citation>
    <scope>NUCLEOTIDE SEQUENCE [LARGE SCALE GENOMIC DNA]</scope>
    <source>
        <strain evidence="2">HyVt-577</strain>
    </source>
</reference>
<name>A0A7V4WW42_CALAY</name>